<evidence type="ECO:0000256" key="3">
    <source>
        <dbReference type="ARBA" id="ARBA00022723"/>
    </source>
</evidence>
<dbReference type="InterPro" id="IPR000705">
    <property type="entry name" value="Galactokinase"/>
</dbReference>
<dbReference type="GO" id="GO:0006012">
    <property type="term" value="P:galactose metabolic process"/>
    <property type="evidence" value="ECO:0007669"/>
    <property type="project" value="InterPro"/>
</dbReference>
<dbReference type="PANTHER" id="PTHR10457:SF7">
    <property type="entry name" value="GALACTOKINASE-RELATED"/>
    <property type="match status" value="1"/>
</dbReference>
<dbReference type="EMBL" id="BPLR01006542">
    <property type="protein sequence ID" value="GIY10575.1"/>
    <property type="molecule type" value="Genomic_DNA"/>
</dbReference>
<keyword evidence="7" id="KW-0460">Magnesium</keyword>
<proteinExistence type="inferred from homology"/>
<dbReference type="SUPFAM" id="SSF54211">
    <property type="entry name" value="Ribosomal protein S5 domain 2-like"/>
    <property type="match status" value="1"/>
</dbReference>
<dbReference type="InterPro" id="IPR014721">
    <property type="entry name" value="Ribsml_uS5_D2-typ_fold_subgr"/>
</dbReference>
<evidence type="ECO:0000313" key="13">
    <source>
        <dbReference type="Proteomes" id="UP001054945"/>
    </source>
</evidence>
<dbReference type="InterPro" id="IPR006204">
    <property type="entry name" value="GHMP_kinase_N_dom"/>
</dbReference>
<dbReference type="Pfam" id="PF00288">
    <property type="entry name" value="GHMP_kinases_N"/>
    <property type="match status" value="1"/>
</dbReference>
<dbReference type="GO" id="GO:0004335">
    <property type="term" value="F:galactokinase activity"/>
    <property type="evidence" value="ECO:0007669"/>
    <property type="project" value="InterPro"/>
</dbReference>
<protein>
    <submittedName>
        <fullName evidence="12">Galactokinase</fullName>
    </submittedName>
</protein>
<keyword evidence="6" id="KW-0067">ATP-binding</keyword>
<dbReference type="AlphaFoldDB" id="A0AAV4QMB9"/>
<accession>A0AAV4QMB9</accession>
<keyword evidence="13" id="KW-1185">Reference proteome</keyword>
<dbReference type="SUPFAM" id="SSF55060">
    <property type="entry name" value="GHMP Kinase, C-terminal domain"/>
    <property type="match status" value="1"/>
</dbReference>
<evidence type="ECO:0000256" key="2">
    <source>
        <dbReference type="ARBA" id="ARBA00022679"/>
    </source>
</evidence>
<dbReference type="Pfam" id="PF10509">
    <property type="entry name" value="GalKase_gal_bdg"/>
    <property type="match status" value="1"/>
</dbReference>
<dbReference type="InterPro" id="IPR013750">
    <property type="entry name" value="GHMP_kinase_C_dom"/>
</dbReference>
<feature type="domain" description="GHMP kinase N-terminal" evidence="9">
    <location>
        <begin position="111"/>
        <end position="198"/>
    </location>
</feature>
<dbReference type="InterPro" id="IPR020568">
    <property type="entry name" value="Ribosomal_Su5_D2-typ_SF"/>
</dbReference>
<evidence type="ECO:0000256" key="5">
    <source>
        <dbReference type="ARBA" id="ARBA00022777"/>
    </source>
</evidence>
<organism evidence="12 13">
    <name type="scientific">Caerostris extrusa</name>
    <name type="common">Bark spider</name>
    <name type="synonym">Caerostris bankana</name>
    <dbReference type="NCBI Taxonomy" id="172846"/>
    <lineage>
        <taxon>Eukaryota</taxon>
        <taxon>Metazoa</taxon>
        <taxon>Ecdysozoa</taxon>
        <taxon>Arthropoda</taxon>
        <taxon>Chelicerata</taxon>
        <taxon>Arachnida</taxon>
        <taxon>Araneae</taxon>
        <taxon>Araneomorphae</taxon>
        <taxon>Entelegynae</taxon>
        <taxon>Araneoidea</taxon>
        <taxon>Araneidae</taxon>
        <taxon>Caerostris</taxon>
    </lineage>
</organism>
<dbReference type="PROSITE" id="PS00627">
    <property type="entry name" value="GHMP_KINASES_ATP"/>
    <property type="match status" value="1"/>
</dbReference>
<dbReference type="InterPro" id="IPR006206">
    <property type="entry name" value="Mevalonate/galactokinase"/>
</dbReference>
<evidence type="ECO:0000259" key="11">
    <source>
        <dbReference type="Pfam" id="PF10509"/>
    </source>
</evidence>
<dbReference type="InterPro" id="IPR036554">
    <property type="entry name" value="GHMP_kinase_C_sf"/>
</dbReference>
<dbReference type="Gene3D" id="3.30.70.890">
    <property type="entry name" value="GHMP kinase, C-terminal domain"/>
    <property type="match status" value="1"/>
</dbReference>
<keyword evidence="8" id="KW-0119">Carbohydrate metabolism</keyword>
<dbReference type="Pfam" id="PF08544">
    <property type="entry name" value="GHMP_kinases_C"/>
    <property type="match status" value="1"/>
</dbReference>
<gene>
    <name evidence="12" type="primary">GALK1</name>
    <name evidence="12" type="ORF">CEXT_586071</name>
</gene>
<feature type="domain" description="Galactokinase N-terminal" evidence="11">
    <location>
        <begin position="19"/>
        <end position="66"/>
    </location>
</feature>
<dbReference type="NCBIfam" id="TIGR00131">
    <property type="entry name" value="gal_kin"/>
    <property type="match status" value="1"/>
</dbReference>
<dbReference type="GO" id="GO:0046872">
    <property type="term" value="F:metal ion binding"/>
    <property type="evidence" value="ECO:0007669"/>
    <property type="project" value="UniProtKB-KW"/>
</dbReference>
<dbReference type="InterPro" id="IPR006203">
    <property type="entry name" value="GHMP_knse_ATP-bd_CS"/>
</dbReference>
<keyword evidence="2" id="KW-0808">Transferase</keyword>
<dbReference type="InterPro" id="IPR019539">
    <property type="entry name" value="GalKase_N"/>
</dbReference>
<feature type="domain" description="GHMP kinase C-terminal" evidence="10">
    <location>
        <begin position="295"/>
        <end position="364"/>
    </location>
</feature>
<sequence>MAICDITDLDEIVKEASSLFYNYFQSKPCVCSYAPGRVNLIGEHTDYNDGFVLPMALPMVTVIVGKKTNDKECHIVTVCPSADNPKEVKFSIPTPGIENTNLKPGKPMWANYIKGVITNFKGQLNGFNAVISTSVPVGGGLSSSAALEVATYCFLEKLNDDESYAGLAEKALACQKAEHDFLNMPCGIMDQFISLMGKKDHALLLDCRSLECELIPLKDAKITVLITNTNVKHKLVESQYANRKKQCEIAAKIVGKCSLRDVTLTDLQNHRENLGEEVYRRALHVVSEIKRTTDAAEALKNEDYEKFGFLMTGSHKSLRDYYEVSCSELDTVVNAALEVDGVYGSRMTGGGFGGCTVTLLKTDAILKTVENIKMKYENPTFYVCRPGDGAKAIILT</sequence>
<reference evidence="12 13" key="1">
    <citation type="submission" date="2021-06" db="EMBL/GenBank/DDBJ databases">
        <title>Caerostris extrusa draft genome.</title>
        <authorList>
            <person name="Kono N."/>
            <person name="Arakawa K."/>
        </authorList>
    </citation>
    <scope>NUCLEOTIDE SEQUENCE [LARGE SCALE GENOMIC DNA]</scope>
</reference>
<evidence type="ECO:0000259" key="9">
    <source>
        <dbReference type="Pfam" id="PF00288"/>
    </source>
</evidence>
<evidence type="ECO:0000256" key="8">
    <source>
        <dbReference type="ARBA" id="ARBA00023277"/>
    </source>
</evidence>
<dbReference type="PRINTS" id="PR00473">
    <property type="entry name" value="GALCTOKINASE"/>
</dbReference>
<evidence type="ECO:0000256" key="7">
    <source>
        <dbReference type="ARBA" id="ARBA00022842"/>
    </source>
</evidence>
<dbReference type="FunFam" id="3.30.70.890:FF:000001">
    <property type="entry name" value="Galactokinase"/>
    <property type="match status" value="1"/>
</dbReference>
<dbReference type="PIRSF" id="PIRSF000530">
    <property type="entry name" value="Galactokinase"/>
    <property type="match status" value="1"/>
</dbReference>
<evidence type="ECO:0000313" key="12">
    <source>
        <dbReference type="EMBL" id="GIY10575.1"/>
    </source>
</evidence>
<keyword evidence="4" id="KW-0547">Nucleotide-binding</keyword>
<evidence type="ECO:0000259" key="10">
    <source>
        <dbReference type="Pfam" id="PF08544"/>
    </source>
</evidence>
<dbReference type="PRINTS" id="PR00959">
    <property type="entry name" value="MEVGALKINASE"/>
</dbReference>
<dbReference type="Gene3D" id="3.30.230.10">
    <property type="match status" value="1"/>
</dbReference>
<evidence type="ECO:0000256" key="6">
    <source>
        <dbReference type="ARBA" id="ARBA00022840"/>
    </source>
</evidence>
<keyword evidence="3" id="KW-0479">Metal-binding</keyword>
<dbReference type="InterPro" id="IPR019741">
    <property type="entry name" value="Galactokinase_CS"/>
</dbReference>
<dbReference type="GO" id="GO:0005524">
    <property type="term" value="F:ATP binding"/>
    <property type="evidence" value="ECO:0007669"/>
    <property type="project" value="UniProtKB-KW"/>
</dbReference>
<dbReference type="Proteomes" id="UP001054945">
    <property type="component" value="Unassembled WGS sequence"/>
</dbReference>
<comment type="similarity">
    <text evidence="1">Belongs to the GHMP kinase family. GalK subfamily.</text>
</comment>
<dbReference type="PROSITE" id="PS00106">
    <property type="entry name" value="GALACTOKINASE"/>
    <property type="match status" value="1"/>
</dbReference>
<dbReference type="FunFam" id="3.30.230.10:FF:000040">
    <property type="entry name" value="Galactokinase 1"/>
    <property type="match status" value="1"/>
</dbReference>
<comment type="caution">
    <text evidence="12">The sequence shown here is derived from an EMBL/GenBank/DDBJ whole genome shotgun (WGS) entry which is preliminary data.</text>
</comment>
<evidence type="ECO:0000256" key="1">
    <source>
        <dbReference type="ARBA" id="ARBA00006566"/>
    </source>
</evidence>
<evidence type="ECO:0000256" key="4">
    <source>
        <dbReference type="ARBA" id="ARBA00022741"/>
    </source>
</evidence>
<dbReference type="GO" id="GO:0005829">
    <property type="term" value="C:cytosol"/>
    <property type="evidence" value="ECO:0007669"/>
    <property type="project" value="TreeGrafter"/>
</dbReference>
<keyword evidence="5" id="KW-0418">Kinase</keyword>
<dbReference type="PANTHER" id="PTHR10457">
    <property type="entry name" value="MEVALONATE KINASE/GALACTOKINASE"/>
    <property type="match status" value="1"/>
</dbReference>
<name>A0AAV4QMB9_CAEEX</name>